<dbReference type="SUPFAM" id="SSF52788">
    <property type="entry name" value="Phosphotyrosine protein phosphatases I"/>
    <property type="match status" value="1"/>
</dbReference>
<organism evidence="1 2">
    <name type="scientific">Marinobacterium zhoushanense</name>
    <dbReference type="NCBI Taxonomy" id="1679163"/>
    <lineage>
        <taxon>Bacteria</taxon>
        <taxon>Pseudomonadati</taxon>
        <taxon>Pseudomonadota</taxon>
        <taxon>Gammaproteobacteria</taxon>
        <taxon>Oceanospirillales</taxon>
        <taxon>Oceanospirillaceae</taxon>
        <taxon>Marinobacterium</taxon>
    </lineage>
</organism>
<dbReference type="InterPro" id="IPR016919">
    <property type="entry name" value="UCP029416_PTP"/>
</dbReference>
<evidence type="ECO:0000313" key="1">
    <source>
        <dbReference type="EMBL" id="GGB81516.1"/>
    </source>
</evidence>
<dbReference type="EMBL" id="BMIJ01000001">
    <property type="protein sequence ID" value="GGB81516.1"/>
    <property type="molecule type" value="Genomic_DNA"/>
</dbReference>
<sequence>MNLLFVCSENRLRSPTGEEVFSAYEGINAIGAGTNNDADTPVSGDLIEWADIIFVMENKHRNKISKKYKDLLKGKKLVCLDIPDNYDRMDPVLVRLLESKVSKHVRLT</sequence>
<dbReference type="InterPro" id="IPR036196">
    <property type="entry name" value="Ptyr_pPase_sf"/>
</dbReference>
<gene>
    <name evidence="1" type="ORF">GCM10011352_04080</name>
</gene>
<keyword evidence="2" id="KW-1185">Reference proteome</keyword>
<protein>
    <submittedName>
        <fullName evidence="1">Protein-tyrosine-phosphatase</fullName>
    </submittedName>
</protein>
<dbReference type="RefSeq" id="WP_188745433.1">
    <property type="nucleotide sequence ID" value="NZ_BMIJ01000001.1"/>
</dbReference>
<accession>A0ABQ1K0Z2</accession>
<dbReference type="PIRSF" id="PIRSF029416">
    <property type="entry name" value="UCP029416_PTP"/>
    <property type="match status" value="1"/>
</dbReference>
<reference evidence="2" key="1">
    <citation type="journal article" date="2019" name="Int. J. Syst. Evol. Microbiol.">
        <title>The Global Catalogue of Microorganisms (GCM) 10K type strain sequencing project: providing services to taxonomists for standard genome sequencing and annotation.</title>
        <authorList>
            <consortium name="The Broad Institute Genomics Platform"/>
            <consortium name="The Broad Institute Genome Sequencing Center for Infectious Disease"/>
            <person name="Wu L."/>
            <person name="Ma J."/>
        </authorList>
    </citation>
    <scope>NUCLEOTIDE SEQUENCE [LARGE SCALE GENOMIC DNA]</scope>
    <source>
        <strain evidence="2">CGMCC 1.15341</strain>
    </source>
</reference>
<evidence type="ECO:0000313" key="2">
    <source>
        <dbReference type="Proteomes" id="UP000629025"/>
    </source>
</evidence>
<dbReference type="Proteomes" id="UP000629025">
    <property type="component" value="Unassembled WGS sequence"/>
</dbReference>
<name>A0ABQ1K0Z2_9GAMM</name>
<comment type="caution">
    <text evidence="1">The sequence shown here is derived from an EMBL/GenBank/DDBJ whole genome shotgun (WGS) entry which is preliminary data.</text>
</comment>
<proteinExistence type="predicted"/>